<protein>
    <recommendedName>
        <fullName evidence="3">MAPEG family protein</fullName>
    </recommendedName>
</protein>
<organism evidence="1 2">
    <name type="scientific">Mycobacterium intracellulare subsp. chimaera</name>
    <dbReference type="NCBI Taxonomy" id="222805"/>
    <lineage>
        <taxon>Bacteria</taxon>
        <taxon>Bacillati</taxon>
        <taxon>Actinomycetota</taxon>
        <taxon>Actinomycetes</taxon>
        <taxon>Mycobacteriales</taxon>
        <taxon>Mycobacteriaceae</taxon>
        <taxon>Mycobacterium</taxon>
        <taxon>Mycobacterium avium complex (MAC)</taxon>
    </lineage>
</organism>
<accession>A0ABT7NUH9</accession>
<reference evidence="2" key="1">
    <citation type="submission" date="2023-06" db="EMBL/GenBank/DDBJ databases">
        <title>Itaconate inhibition of nontuberculous mycobacteria.</title>
        <authorList>
            <person name="Spilker T."/>
        </authorList>
    </citation>
    <scope>NUCLEOTIDE SEQUENCE [LARGE SCALE GENOMIC DNA]</scope>
    <source>
        <strain evidence="2">FLAC1071</strain>
    </source>
</reference>
<reference evidence="1 2" key="2">
    <citation type="submission" date="2023-06" db="EMBL/GenBank/DDBJ databases">
        <title>Itaconate inhibition of nontuberculous mycobacteria.</title>
        <authorList>
            <person name="Breen P."/>
            <person name="Zimbric M."/>
            <person name="Caverly L."/>
        </authorList>
    </citation>
    <scope>NUCLEOTIDE SEQUENCE [LARGE SCALE GENOMIC DNA]</scope>
    <source>
        <strain evidence="1 2">FLAC1071</strain>
    </source>
</reference>
<proteinExistence type="predicted"/>
<dbReference type="RefSeq" id="WP_008262746.1">
    <property type="nucleotide sequence ID" value="NZ_CAAHFK010000024.1"/>
</dbReference>
<evidence type="ECO:0008006" key="3">
    <source>
        <dbReference type="Google" id="ProtNLM"/>
    </source>
</evidence>
<gene>
    <name evidence="1" type="ORF">QRB35_00415</name>
</gene>
<evidence type="ECO:0000313" key="2">
    <source>
        <dbReference type="Proteomes" id="UP001529272"/>
    </source>
</evidence>
<evidence type="ECO:0000313" key="1">
    <source>
        <dbReference type="EMBL" id="MDM3924488.1"/>
    </source>
</evidence>
<keyword evidence="2" id="KW-1185">Reference proteome</keyword>
<name>A0ABT7NUH9_MYCIT</name>
<dbReference type="EMBL" id="JASZZX010000001">
    <property type="protein sequence ID" value="MDM3924488.1"/>
    <property type="molecule type" value="Genomic_DNA"/>
</dbReference>
<comment type="caution">
    <text evidence="1">The sequence shown here is derived from an EMBL/GenBank/DDBJ whole genome shotgun (WGS) entry which is preliminary data.</text>
</comment>
<dbReference type="Proteomes" id="UP001529272">
    <property type="component" value="Unassembled WGS sequence"/>
</dbReference>
<sequence length="60" mass="6619">MVVTSNTPIWCLFASVIYALRHSFYIARVGDLGKGLAKVFGGQLPRDVAGHRMQREIGLT</sequence>